<evidence type="ECO:0000313" key="2">
    <source>
        <dbReference type="Proteomes" id="UP001500326"/>
    </source>
</evidence>
<evidence type="ECO:0000313" key="1">
    <source>
        <dbReference type="EMBL" id="GAA1980126.1"/>
    </source>
</evidence>
<dbReference type="Gene3D" id="2.70.70.10">
    <property type="entry name" value="Glucose Permease (Domain IIA)"/>
    <property type="match status" value="2"/>
</dbReference>
<dbReference type="PANTHER" id="PTHR21666:SF270">
    <property type="entry name" value="MUREIN HYDROLASE ACTIVATOR ENVC"/>
    <property type="match status" value="1"/>
</dbReference>
<organism evidence="1 2">
    <name type="scientific">Microbacterium pumilum</name>
    <dbReference type="NCBI Taxonomy" id="344165"/>
    <lineage>
        <taxon>Bacteria</taxon>
        <taxon>Bacillati</taxon>
        <taxon>Actinomycetota</taxon>
        <taxon>Actinomycetes</taxon>
        <taxon>Micrococcales</taxon>
        <taxon>Microbacteriaceae</taxon>
        <taxon>Microbacterium</taxon>
    </lineage>
</organism>
<dbReference type="CDD" id="cd12797">
    <property type="entry name" value="M23_peptidase"/>
    <property type="match status" value="1"/>
</dbReference>
<accession>A0ABN2S459</accession>
<reference evidence="1 2" key="1">
    <citation type="journal article" date="2019" name="Int. J. Syst. Evol. Microbiol.">
        <title>The Global Catalogue of Microorganisms (GCM) 10K type strain sequencing project: providing services to taxonomists for standard genome sequencing and annotation.</title>
        <authorList>
            <consortium name="The Broad Institute Genomics Platform"/>
            <consortium name="The Broad Institute Genome Sequencing Center for Infectious Disease"/>
            <person name="Wu L."/>
            <person name="Ma J."/>
        </authorList>
    </citation>
    <scope>NUCLEOTIDE SEQUENCE [LARGE SCALE GENOMIC DNA]</scope>
    <source>
        <strain evidence="1 2">JCM 14902</strain>
    </source>
</reference>
<dbReference type="EMBL" id="BAAAOH010000001">
    <property type="protein sequence ID" value="GAA1980126.1"/>
    <property type="molecule type" value="Genomic_DNA"/>
</dbReference>
<dbReference type="InterPro" id="IPR011055">
    <property type="entry name" value="Dup_hybrid_motif"/>
</dbReference>
<sequence>MARAYTGVFLPGNDGHALWAAGWAGFEAKWKELSKSGLRLHSISVSVENNVPQFIGTYRAGTGGHALWVANWASFEAKWKELSEQGLRLVSIAVYEVNGTAMYAGAFLPGNDGYALWVANWASFEAKWKELSKNGLRLVCVSAAVIGGTPQYAGVFRTGSGGHALWAAPWNSFDAKWKELSAQGLRLVSVDTFQQGRTRMWVGAYLPGQGGHGLWAGQDWESFTARWHEWSQQGLRLVDTAGSKHPCTANALNQVVMPTGTYNYFVTGHSDVYHWPVQDTTGATRYARLSHLMAVEPFLTLPFSDPDVKRSGIWRYGDGGWHHAGDYSQGDATFEVRASAAGTVVHVGWDQWSGNTVIVSHDVNGVSDAYRTMYMHLRDGADHDADAAWNDTMTAGWISASDLAAYKTHLLETGNTQDPATRDLDSAHWGTNAQTIPVSVGQQVARGEQLAWAGNTGPGGKKGSGGPNTHLHIFWTRRDTDGQFYFYDPYGVYSTPDNYAAGVTDATSGPCVRYPVGWKGGKPQYP</sequence>
<comment type="caution">
    <text evidence="1">The sequence shown here is derived from an EMBL/GenBank/DDBJ whole genome shotgun (WGS) entry which is preliminary data.</text>
</comment>
<dbReference type="Proteomes" id="UP001500326">
    <property type="component" value="Unassembled WGS sequence"/>
</dbReference>
<dbReference type="PANTHER" id="PTHR21666">
    <property type="entry name" value="PEPTIDASE-RELATED"/>
    <property type="match status" value="1"/>
</dbReference>
<dbReference type="InterPro" id="IPR049511">
    <property type="entry name" value="PGH-like_rpt"/>
</dbReference>
<dbReference type="Pfam" id="PF17660">
    <property type="entry name" value="BTRD1"/>
    <property type="match status" value="4"/>
</dbReference>
<protein>
    <recommendedName>
        <fullName evidence="3">Peptidase M23 domain-containing protein</fullName>
    </recommendedName>
</protein>
<dbReference type="SUPFAM" id="SSF51261">
    <property type="entry name" value="Duplicated hybrid motif"/>
    <property type="match status" value="1"/>
</dbReference>
<proteinExistence type="predicted"/>
<gene>
    <name evidence="1" type="ORF">GCM10009777_11950</name>
</gene>
<evidence type="ECO:0008006" key="3">
    <source>
        <dbReference type="Google" id="ProtNLM"/>
    </source>
</evidence>
<dbReference type="RefSeq" id="WP_344059464.1">
    <property type="nucleotide sequence ID" value="NZ_BAAAOH010000001.1"/>
</dbReference>
<name>A0ABN2S459_9MICO</name>
<keyword evidence="2" id="KW-1185">Reference proteome</keyword>
<dbReference type="InterPro" id="IPR050570">
    <property type="entry name" value="Cell_wall_metabolism_enzyme"/>
</dbReference>